<dbReference type="EMBL" id="JBGNUJ010000013">
    <property type="protein sequence ID" value="KAL3952113.1"/>
    <property type="molecule type" value="Genomic_DNA"/>
</dbReference>
<organism evidence="1 2">
    <name type="scientific">Purpureocillium lilacinum</name>
    <name type="common">Paecilomyces lilacinus</name>
    <dbReference type="NCBI Taxonomy" id="33203"/>
    <lineage>
        <taxon>Eukaryota</taxon>
        <taxon>Fungi</taxon>
        <taxon>Dikarya</taxon>
        <taxon>Ascomycota</taxon>
        <taxon>Pezizomycotina</taxon>
        <taxon>Sordariomycetes</taxon>
        <taxon>Hypocreomycetidae</taxon>
        <taxon>Hypocreales</taxon>
        <taxon>Ophiocordycipitaceae</taxon>
        <taxon>Purpureocillium</taxon>
    </lineage>
</organism>
<keyword evidence="2" id="KW-1185">Reference proteome</keyword>
<reference evidence="1" key="1">
    <citation type="submission" date="2024-12" db="EMBL/GenBank/DDBJ databases">
        <title>Comparative genomics and development of molecular markers within Purpureocillium lilacinum and among Purpureocillium species.</title>
        <authorList>
            <person name="Yeh Z.-Y."/>
            <person name="Ni N.-T."/>
            <person name="Lo P.-H."/>
            <person name="Mushyakhwo K."/>
            <person name="Lin C.-F."/>
            <person name="Nai Y.-S."/>
        </authorList>
    </citation>
    <scope>NUCLEOTIDE SEQUENCE</scope>
    <source>
        <strain evidence="1">NCHU-NPUST-175</strain>
    </source>
</reference>
<evidence type="ECO:0000313" key="2">
    <source>
        <dbReference type="Proteomes" id="UP001638806"/>
    </source>
</evidence>
<comment type="caution">
    <text evidence="1">The sequence shown here is derived from an EMBL/GenBank/DDBJ whole genome shotgun (WGS) entry which is preliminary data.</text>
</comment>
<protein>
    <submittedName>
        <fullName evidence="1">Uncharacterized protein</fullName>
    </submittedName>
</protein>
<proteinExistence type="predicted"/>
<gene>
    <name evidence="1" type="ORF">ACCO45_013830</name>
</gene>
<sequence>MGSGRHTLPSPKPPSSVCPWHHARASQHQAASSPPPPNPNLAKLAPLAAVEAPSPFPAGELVGAAPPPPGQRPNRRGRPTTTHLTGPDELLQPAARCGRPQDWKLRPAALRHAWPPFPASLSKLPAAPSSASMGSRHLHRLPPGGPLPLRGTQAKKLIGRPRIPSNGMAPRDCRYSRPRRGTLPPRTQLYELTGSHLASPIDTRRGVARERAAQRPGTWRCASASFLFRRVNYLPSLAGGRSSDAIPHRGGGPSNGLAVRDAQWHQQHSARARSKPEHNCPSSVQARLPVEAACVLRRVMHRPPKEAVTAAVRPVSLNGSSQVLVIRIISSMGSILNANTLLAYNTVEALALSCWTRFRPTQTPHFCTRHDLVRLSDGLERPWRAPRGSIQDDESKWENYTGMMAAWRLPTMQASLSRKGRARAHPNAVPQASRLRIVAAPGRHPNLRRASRVDKDLVRHDHDPDEEYRARQRHGKHQMPRLACRAPNVSNSQARGARERLDAQAPRVLVEHLQVAVALHRAVGPPQLHRHHHQPDEPHDEEHKRPDHDNGRQQAPVGDEPEYPRDEQDREPADRDVVGKVPVRGPGQQAMPVPGQPSADRLSPYADDARRRQQHDKDPKVELPRRPVVRADVADDPSVVADGAAAQVRRDGHAAAVSALSVCLVGFDSGVRTPYCLMCSISQRLVCFCESVVVNRDESCRVGPIESSAMLRRLRRDAAQWFQTLEPDSSCIARVLAVSRQQRPPPRGCCVSRRQWPQANAGDGVDVIKQTTRGQPARLARAAEAGGSMGTSE</sequence>
<evidence type="ECO:0000313" key="1">
    <source>
        <dbReference type="EMBL" id="KAL3952113.1"/>
    </source>
</evidence>
<accession>A0ACC4D7Z9</accession>
<name>A0ACC4D7Z9_PURLI</name>
<dbReference type="Proteomes" id="UP001638806">
    <property type="component" value="Unassembled WGS sequence"/>
</dbReference>